<dbReference type="Pfam" id="PF00582">
    <property type="entry name" value="Usp"/>
    <property type="match status" value="1"/>
</dbReference>
<dbReference type="SUPFAM" id="SSF52402">
    <property type="entry name" value="Adenine nucleotide alpha hydrolases-like"/>
    <property type="match status" value="1"/>
</dbReference>
<gene>
    <name evidence="3" type="primary">Mo03088</name>
    <name evidence="3" type="ORF">E5Q_03088</name>
</gene>
<dbReference type="InParanoid" id="G7E0R1"/>
<feature type="compositionally biased region" description="Low complexity" evidence="1">
    <location>
        <begin position="604"/>
        <end position="617"/>
    </location>
</feature>
<feature type="region of interest" description="Disordered" evidence="1">
    <location>
        <begin position="534"/>
        <end position="654"/>
    </location>
</feature>
<dbReference type="PANTHER" id="PTHR47815:SF1">
    <property type="entry name" value="UNIVERSAL STRESS PROTEIN A FAMILY PROTEIN C25B2.10"/>
    <property type="match status" value="1"/>
</dbReference>
<dbReference type="EMBL" id="BABT02000090">
    <property type="protein sequence ID" value="GAA96421.1"/>
    <property type="molecule type" value="Genomic_DNA"/>
</dbReference>
<protein>
    <recommendedName>
        <fullName evidence="2">UspA domain-containing protein</fullName>
    </recommendedName>
</protein>
<evidence type="ECO:0000256" key="1">
    <source>
        <dbReference type="SAM" id="MobiDB-lite"/>
    </source>
</evidence>
<feature type="compositionally biased region" description="Acidic residues" evidence="1">
    <location>
        <begin position="435"/>
        <end position="445"/>
    </location>
</feature>
<evidence type="ECO:0000313" key="4">
    <source>
        <dbReference type="Proteomes" id="UP000009131"/>
    </source>
</evidence>
<keyword evidence="4" id="KW-1185">Reference proteome</keyword>
<dbReference type="Proteomes" id="UP000009131">
    <property type="component" value="Unassembled WGS sequence"/>
</dbReference>
<dbReference type="OrthoDB" id="843225at2759"/>
<dbReference type="AlphaFoldDB" id="G7E0R1"/>
<evidence type="ECO:0000313" key="3">
    <source>
        <dbReference type="EMBL" id="GAA96421.1"/>
    </source>
</evidence>
<feature type="compositionally biased region" description="Polar residues" evidence="1">
    <location>
        <begin position="640"/>
        <end position="654"/>
    </location>
</feature>
<evidence type="ECO:0000259" key="2">
    <source>
        <dbReference type="Pfam" id="PF00582"/>
    </source>
</evidence>
<feature type="region of interest" description="Disordered" evidence="1">
    <location>
        <begin position="897"/>
        <end position="963"/>
    </location>
</feature>
<accession>G7E0R1</accession>
<reference evidence="3 4" key="1">
    <citation type="journal article" date="2011" name="J. Gen. Appl. Microbiol.">
        <title>Draft genome sequencing of the enigmatic basidiomycete Mixia osmundae.</title>
        <authorList>
            <person name="Nishida H."/>
            <person name="Nagatsuka Y."/>
            <person name="Sugiyama J."/>
        </authorList>
    </citation>
    <scope>NUCLEOTIDE SEQUENCE [LARGE SCALE GENOMIC DNA]</scope>
    <source>
        <strain evidence="4">CBS 9802 / IAM 14324 / JCM 22182 / KY 12970</strain>
    </source>
</reference>
<organism evidence="3 4">
    <name type="scientific">Mixia osmundae (strain CBS 9802 / IAM 14324 / JCM 22182 / KY 12970)</name>
    <dbReference type="NCBI Taxonomy" id="764103"/>
    <lineage>
        <taxon>Eukaryota</taxon>
        <taxon>Fungi</taxon>
        <taxon>Dikarya</taxon>
        <taxon>Basidiomycota</taxon>
        <taxon>Pucciniomycotina</taxon>
        <taxon>Mixiomycetes</taxon>
        <taxon>Mixiales</taxon>
        <taxon>Mixiaceae</taxon>
        <taxon>Mixia</taxon>
    </lineage>
</organism>
<dbReference type="CDD" id="cd23659">
    <property type="entry name" value="USP_At3g01520-like"/>
    <property type="match status" value="1"/>
</dbReference>
<dbReference type="PRINTS" id="PR01438">
    <property type="entry name" value="UNVRSLSTRESS"/>
</dbReference>
<name>G7E0R1_MIXOS</name>
<dbReference type="STRING" id="764103.G7E0R1"/>
<feature type="compositionally biased region" description="Polar residues" evidence="1">
    <location>
        <begin position="929"/>
        <end position="940"/>
    </location>
</feature>
<proteinExistence type="predicted"/>
<dbReference type="eggNOG" id="ENOG502RYEB">
    <property type="taxonomic scope" value="Eukaryota"/>
</dbReference>
<dbReference type="HOGENOM" id="CLU_313539_0_0_1"/>
<dbReference type="InterPro" id="IPR006015">
    <property type="entry name" value="Universal_stress_UspA"/>
</dbReference>
<dbReference type="InterPro" id="IPR006016">
    <property type="entry name" value="UspA"/>
</dbReference>
<comment type="caution">
    <text evidence="3">The sequence shown here is derived from an EMBL/GenBank/DDBJ whole genome shotgun (WGS) entry which is preliminary data.</text>
</comment>
<feature type="region of interest" description="Disordered" evidence="1">
    <location>
        <begin position="682"/>
        <end position="706"/>
    </location>
</feature>
<dbReference type="InterPro" id="IPR014729">
    <property type="entry name" value="Rossmann-like_a/b/a_fold"/>
</dbReference>
<dbReference type="PANTHER" id="PTHR47815">
    <property type="entry name" value="UNIVERSAL STRESS PROTEIN A FAMILY PROTEIN C25B2.10"/>
    <property type="match status" value="1"/>
</dbReference>
<dbReference type="Gene3D" id="3.40.50.620">
    <property type="entry name" value="HUPs"/>
    <property type="match status" value="1"/>
</dbReference>
<reference evidence="3 4" key="2">
    <citation type="journal article" date="2012" name="Open Biol.">
        <title>Characteristics of nucleosomes and linker DNA regions on the genome of the basidiomycete Mixia osmundae revealed by mono- and dinucleosome mapping.</title>
        <authorList>
            <person name="Nishida H."/>
            <person name="Kondo S."/>
            <person name="Matsumoto T."/>
            <person name="Suzuki Y."/>
            <person name="Yoshikawa H."/>
            <person name="Taylor T.D."/>
            <person name="Sugiyama J."/>
        </authorList>
    </citation>
    <scope>NUCLEOTIDE SEQUENCE [LARGE SCALE GENOMIC DNA]</scope>
    <source>
        <strain evidence="4">CBS 9802 / IAM 14324 / JCM 22182 / KY 12970</strain>
    </source>
</reference>
<feature type="compositionally biased region" description="Basic and acidic residues" evidence="1">
    <location>
        <begin position="953"/>
        <end position="963"/>
    </location>
</feature>
<sequence length="963" mass="104672">MIDDFLATASCRFRSFLEHHTCSDLDDDDMQAMMAQPPSYSVPAIYEAPGTVDTAGVLINIAPAPSAVGFQKGLLGCTPASLLGEVQIKASGVAAKTKRILRVAIVFRGTERADGVEDIELCEQRYILWDGSAPSTSTTARPEPSLPSAVLPFECPMTSDLPHCCHFAHSSLVYSLTAEVSLEGEAPLQKTLPVHLARTRPASASIDTMSFSGASGDEWRGQTCSAASASIALSHPIVAQFGLNRTLFTRSEPIKLTARIPPPDSDLIRDKRLKLRSVSAELVREVRVRASPTRSSKAPELPILPVRDSDHQVVMSRSGKSCRFSSDRDVFLRLWLQAQPLDVCETVTQSTILHDIDFHVNILIGLDGRDGDRIEWSCKRRIVIVPDRPLHPAPRTEKQRLIDGNMGGYSRPDLDAISAAIPTYSESSGVTWPADGDEAEFDGYEDASAGAESSQMPPPTIHDDEPPPSVEGDSPSYLIDASTVRTSPNETNGLYAFANTPSMLSLQGPPVARGDEGLLEASQDEFEAETPISVTSDDQHRAHGAFLPPPSYAGSAQGTIRHEEEDMSHHTDARQAPPSERDELIKKSPRIFDLGGLGSEMAGSRSASSSRRNSLNSPPIIHGAHQPHRATSPPLKSALKHSNLSTPDTPATSSAYNLPVEAALPQDGSVDTSRLLELARQTKTPANSLSEHTSGTLSPSSHHPAQVQGYERRVGFDTFDAEDETSTGGGTGVDFSFTLQVKSLGYTRGRDARTFLVATDLNEYSVHALEWTLNALTDDGDEVVVLRVIEPGTSAYAAWRQSQEEAKREAQTVLESVMRKNGQDRQLSIILEFVVGRVQSTIQRMLEIYRPDSLVVGTRGRSDSVWRSAFLGSSSRYCVATSPVPVIVVRPEDKVREGLRKRQKDPNRRGYSSLMDPDQPQRVKGTPLAHNSTFSSNSVASKVLGASKGKDKHSKELRIFKTQ</sequence>
<feature type="compositionally biased region" description="Basic and acidic residues" evidence="1">
    <location>
        <begin position="897"/>
        <end position="908"/>
    </location>
</feature>
<feature type="region of interest" description="Disordered" evidence="1">
    <location>
        <begin position="425"/>
        <end position="475"/>
    </location>
</feature>
<feature type="compositionally biased region" description="Polar residues" evidence="1">
    <location>
        <begin position="682"/>
        <end position="703"/>
    </location>
</feature>
<feature type="compositionally biased region" description="Basic and acidic residues" evidence="1">
    <location>
        <begin position="560"/>
        <end position="586"/>
    </location>
</feature>
<feature type="domain" description="UspA" evidence="2">
    <location>
        <begin position="753"/>
        <end position="890"/>
    </location>
</feature>